<comment type="caution">
    <text evidence="2">The sequence shown here is derived from an EMBL/GenBank/DDBJ whole genome shotgun (WGS) entry which is preliminary data.</text>
</comment>
<reference evidence="2 3" key="1">
    <citation type="journal article" date="2017" name="Int. J. Syst. Evol. Microbiol.">
        <title>Rhodosalinus sediminis gen. nov., sp. nov., isolated from marine saltern.</title>
        <authorList>
            <person name="Guo L.Y."/>
            <person name="Ling S.K."/>
            <person name="Li C.M."/>
            <person name="Chen G.J."/>
            <person name="Du Z.J."/>
        </authorList>
    </citation>
    <scope>NUCLEOTIDE SEQUENCE [LARGE SCALE GENOMIC DNA]</scope>
    <source>
        <strain evidence="2 3">WDN1C137</strain>
    </source>
</reference>
<dbReference type="OrthoDB" id="7857490at2"/>
<evidence type="ECO:0000313" key="3">
    <source>
        <dbReference type="Proteomes" id="UP000257131"/>
    </source>
</evidence>
<dbReference type="RefSeq" id="WP_115981022.1">
    <property type="nucleotide sequence ID" value="NZ_QOHR01000019.1"/>
</dbReference>
<dbReference type="EMBL" id="QOHR01000019">
    <property type="protein sequence ID" value="REC55384.1"/>
    <property type="molecule type" value="Genomic_DNA"/>
</dbReference>
<name>A0A3D9BPD9_9RHOB</name>
<keyword evidence="1" id="KW-0732">Signal</keyword>
<dbReference type="AlphaFoldDB" id="A0A3D9BPD9"/>
<evidence type="ECO:0008006" key="4">
    <source>
        <dbReference type="Google" id="ProtNLM"/>
    </source>
</evidence>
<proteinExistence type="predicted"/>
<feature type="chain" id="PRO_5017758307" description="Cellulose biosynthesis protein BcsS" evidence="1">
    <location>
        <begin position="22"/>
        <end position="223"/>
    </location>
</feature>
<evidence type="ECO:0000313" key="2">
    <source>
        <dbReference type="EMBL" id="REC55384.1"/>
    </source>
</evidence>
<protein>
    <recommendedName>
        <fullName evidence="4">Cellulose biosynthesis protein BcsS</fullName>
    </recommendedName>
</protein>
<evidence type="ECO:0000256" key="1">
    <source>
        <dbReference type="SAM" id="SignalP"/>
    </source>
</evidence>
<feature type="signal peptide" evidence="1">
    <location>
        <begin position="1"/>
        <end position="21"/>
    </location>
</feature>
<keyword evidence="3" id="KW-1185">Reference proteome</keyword>
<gene>
    <name evidence="2" type="ORF">DRV84_12010</name>
</gene>
<sequence>MRHRLVPALLAAAVGAGPASAGPWPYAAGEGFASAVWRGTPAAGTEYSALYLEYGLGRRWSVGVDAGRAIGGAAKTIAFVGRARPEEAAGPRVGWQLGAGRIDGQSVVRPGLSIGHAFEQGAYTGWVAADGLAEIGVTSDALGRVVLETDVKLDVTLGLSHGGGRKTVLQLQAGQEEGDSPFRRLELRRVQPLHGGTSLMLGAYGDLSDGGAQGLVLGVWQRF</sequence>
<accession>A0A3D9BPD9</accession>
<organism evidence="2 3">
    <name type="scientific">Rhodosalinus sediminis</name>
    <dbReference type="NCBI Taxonomy" id="1940533"/>
    <lineage>
        <taxon>Bacteria</taxon>
        <taxon>Pseudomonadati</taxon>
        <taxon>Pseudomonadota</taxon>
        <taxon>Alphaproteobacteria</taxon>
        <taxon>Rhodobacterales</taxon>
        <taxon>Paracoccaceae</taxon>
        <taxon>Rhodosalinus</taxon>
    </lineage>
</organism>
<dbReference type="Proteomes" id="UP000257131">
    <property type="component" value="Unassembled WGS sequence"/>
</dbReference>